<dbReference type="PANTHER" id="PTHR42976">
    <property type="entry name" value="BIFUNCTIONAL CHITINASE/LYSOZYME-RELATED"/>
    <property type="match status" value="1"/>
</dbReference>
<evidence type="ECO:0000313" key="3">
    <source>
        <dbReference type="EMBL" id="MBA8930224.1"/>
    </source>
</evidence>
<dbReference type="InterPro" id="IPR035992">
    <property type="entry name" value="Ricin_B-like_lectins"/>
</dbReference>
<feature type="signal peptide" evidence="1">
    <location>
        <begin position="1"/>
        <end position="25"/>
    </location>
</feature>
<keyword evidence="1" id="KW-0732">Signal</keyword>
<name>A0ABR6BTJ2_9PSEU</name>
<dbReference type="Gene3D" id="2.80.10.50">
    <property type="match status" value="2"/>
</dbReference>
<dbReference type="Proteomes" id="UP000517916">
    <property type="component" value="Unassembled WGS sequence"/>
</dbReference>
<dbReference type="SUPFAM" id="SSF50370">
    <property type="entry name" value="Ricin B-like lectins"/>
    <property type="match status" value="1"/>
</dbReference>
<reference evidence="3 4" key="1">
    <citation type="submission" date="2020-08" db="EMBL/GenBank/DDBJ databases">
        <title>Genomic Encyclopedia of Archaeal and Bacterial Type Strains, Phase II (KMG-II): from individual species to whole genera.</title>
        <authorList>
            <person name="Goeker M."/>
        </authorList>
    </citation>
    <scope>NUCLEOTIDE SEQUENCE [LARGE SCALE GENOMIC DNA]</scope>
    <source>
        <strain evidence="3 4">DSM 43850</strain>
    </source>
</reference>
<comment type="caution">
    <text evidence="3">The sequence shown here is derived from an EMBL/GenBank/DDBJ whole genome shotgun (WGS) entry which is preliminary data.</text>
</comment>
<feature type="domain" description="GH18" evidence="2">
    <location>
        <begin position="163"/>
        <end position="450"/>
    </location>
</feature>
<dbReference type="CDD" id="cd06543">
    <property type="entry name" value="GH18_PF-ChiA-like"/>
    <property type="match status" value="1"/>
</dbReference>
<dbReference type="InterPro" id="IPR017853">
    <property type="entry name" value="GH"/>
</dbReference>
<dbReference type="PANTHER" id="PTHR42976:SF1">
    <property type="entry name" value="GH18 DOMAIN-CONTAINING PROTEIN-RELATED"/>
    <property type="match status" value="1"/>
</dbReference>
<dbReference type="CDD" id="cd23451">
    <property type="entry name" value="beta-trefoil_Ricin_laminarinase"/>
    <property type="match status" value="1"/>
</dbReference>
<dbReference type="Pfam" id="PF00652">
    <property type="entry name" value="Ricin_B_lectin"/>
    <property type="match status" value="1"/>
</dbReference>
<keyword evidence="4" id="KW-1185">Reference proteome</keyword>
<dbReference type="Gene3D" id="3.20.20.80">
    <property type="entry name" value="Glycosidases"/>
    <property type="match status" value="1"/>
</dbReference>
<protein>
    <recommendedName>
        <fullName evidence="2">GH18 domain-containing protein</fullName>
    </recommendedName>
</protein>
<dbReference type="InterPro" id="IPR001223">
    <property type="entry name" value="Glyco_hydro18_cat"/>
</dbReference>
<proteinExistence type="predicted"/>
<evidence type="ECO:0000313" key="4">
    <source>
        <dbReference type="Proteomes" id="UP000517916"/>
    </source>
</evidence>
<feature type="chain" id="PRO_5046421900" description="GH18 domain-containing protein" evidence="1">
    <location>
        <begin position="26"/>
        <end position="450"/>
    </location>
</feature>
<dbReference type="RefSeq" id="WP_182839756.1">
    <property type="nucleotide sequence ID" value="NZ_BAAABQ010000034.1"/>
</dbReference>
<dbReference type="InterPro" id="IPR000772">
    <property type="entry name" value="Ricin_B_lectin"/>
</dbReference>
<dbReference type="SUPFAM" id="SSF51445">
    <property type="entry name" value="(Trans)glycosidases"/>
    <property type="match status" value="1"/>
</dbReference>
<organism evidence="3 4">
    <name type="scientific">Kutzneria viridogrisea</name>
    <dbReference type="NCBI Taxonomy" id="47990"/>
    <lineage>
        <taxon>Bacteria</taxon>
        <taxon>Bacillati</taxon>
        <taxon>Actinomycetota</taxon>
        <taxon>Actinomycetes</taxon>
        <taxon>Pseudonocardiales</taxon>
        <taxon>Pseudonocardiaceae</taxon>
        <taxon>Kutzneria</taxon>
    </lineage>
</organism>
<dbReference type="InterPro" id="IPR052750">
    <property type="entry name" value="GH18_Chitinase"/>
</dbReference>
<evidence type="ECO:0000256" key="1">
    <source>
        <dbReference type="SAM" id="SignalP"/>
    </source>
</evidence>
<dbReference type="PROSITE" id="PS51910">
    <property type="entry name" value="GH18_2"/>
    <property type="match status" value="1"/>
</dbReference>
<dbReference type="EMBL" id="JACJID010000006">
    <property type="protein sequence ID" value="MBA8930224.1"/>
    <property type="molecule type" value="Genomic_DNA"/>
</dbReference>
<sequence>MLKRTIALFSGALGTLAMTAVPALGADATGPITGLAGKCVDVASASSANGTAVQLYDCNGTNAQQWTLSGNTLRALGKCLDVASANSANGTKVQLYECNGSAAQQWTVSGNALRALGKCLDATGNSSANGTALQLWDCTGSANQQWQPPSGTTTPPSGSSGMAVAPYYYNGWGSPPDPRTIMSATGVKWFTMAFVLSNGYCAPAWDGGRPLTGGVDQGTVNAVRSAGGDVLPSFGGASGTNLESSCGSANELAGAYQKVINAYGLKAIDIDIEGGTYNNGTIQQRVIDALKIVRANNPGITEYVTFPSDQGGPDGSMIGRAAASGLTVDGWTIMPFDFGGAGQNMATLTQRAAEGLKNTVRDAYGYTDDQAYRHSGISSMNGITDNNENVSLDNFRAILGYAQQHHLARLTFWSVNRDRPCGGSYPNDDTCSGVGQQAWDFTRIFAQYTG</sequence>
<dbReference type="PROSITE" id="PS50231">
    <property type="entry name" value="RICIN_B_LECTIN"/>
    <property type="match status" value="1"/>
</dbReference>
<gene>
    <name evidence="3" type="ORF">BC739_007457</name>
</gene>
<accession>A0ABR6BTJ2</accession>
<evidence type="ECO:0000259" key="2">
    <source>
        <dbReference type="PROSITE" id="PS51910"/>
    </source>
</evidence>
<dbReference type="SMART" id="SM00458">
    <property type="entry name" value="RICIN"/>
    <property type="match status" value="1"/>
</dbReference>